<dbReference type="VEuPathDB" id="FungiDB:KRP23_15263"/>
<dbReference type="InterPro" id="IPR052583">
    <property type="entry name" value="ATP-helicase/E3_Ub-Ligase"/>
</dbReference>
<evidence type="ECO:0000313" key="1">
    <source>
        <dbReference type="EnsemblProtists" id="Phyra96442"/>
    </source>
</evidence>
<reference evidence="2" key="1">
    <citation type="journal article" date="2006" name="Science">
        <title>Phytophthora genome sequences uncover evolutionary origins and mechanisms of pathogenesis.</title>
        <authorList>
            <person name="Tyler B.M."/>
            <person name="Tripathy S."/>
            <person name="Zhang X."/>
            <person name="Dehal P."/>
            <person name="Jiang R.H."/>
            <person name="Aerts A."/>
            <person name="Arredondo F.D."/>
            <person name="Baxter L."/>
            <person name="Bensasson D."/>
            <person name="Beynon J.L."/>
            <person name="Chapman J."/>
            <person name="Damasceno C.M."/>
            <person name="Dorrance A.E."/>
            <person name="Dou D."/>
            <person name="Dickerman A.W."/>
            <person name="Dubchak I.L."/>
            <person name="Garbelotto M."/>
            <person name="Gijzen M."/>
            <person name="Gordon S.G."/>
            <person name="Govers F."/>
            <person name="Grunwald N.J."/>
            <person name="Huang W."/>
            <person name="Ivors K.L."/>
            <person name="Jones R.W."/>
            <person name="Kamoun S."/>
            <person name="Krampis K."/>
            <person name="Lamour K.H."/>
            <person name="Lee M.K."/>
            <person name="McDonald W.H."/>
            <person name="Medina M."/>
            <person name="Meijer H.J."/>
            <person name="Nordberg E.K."/>
            <person name="Maclean D.J."/>
            <person name="Ospina-Giraldo M.D."/>
            <person name="Morris P.F."/>
            <person name="Phuntumart V."/>
            <person name="Putnam N.H."/>
            <person name="Rash S."/>
            <person name="Rose J.K."/>
            <person name="Sakihama Y."/>
            <person name="Salamov A.A."/>
            <person name="Savidor A."/>
            <person name="Scheuring C.F."/>
            <person name="Smith B.M."/>
            <person name="Sobral B.W."/>
            <person name="Terry A."/>
            <person name="Torto-Alalibo T.A."/>
            <person name="Win J."/>
            <person name="Xu Z."/>
            <person name="Zhang H."/>
            <person name="Grigoriev I.V."/>
            <person name="Rokhsar D.S."/>
            <person name="Boore J.L."/>
        </authorList>
    </citation>
    <scope>NUCLEOTIDE SEQUENCE [LARGE SCALE GENOMIC DNA]</scope>
    <source>
        <strain evidence="2">Pr102</strain>
    </source>
</reference>
<dbReference type="PANTHER" id="PTHR45865">
    <property type="entry name" value="E3 UBIQUITIN-PROTEIN LIGASE SHPRH FAMILY MEMBER"/>
    <property type="match status" value="1"/>
</dbReference>
<dbReference type="VEuPathDB" id="FungiDB:KRP22_13918"/>
<sequence>MPILNYLEIVQSAVTVERARRRIKDLIDDEELDDDVTGTETKATAGGLSVSLFIEIFKEIASCARSALRSQQDGRMLAINIQISMQTETDFWVKLQREWQAAKKLFQTQHQRLGALDELVMACSQLRLRQPGEPAAHTKAERLYKLERVEVPVRAAELEEERAAADLDLRDKMAQLRYLLQLQRIYAKARCIALCARLLYGLCIQPDW</sequence>
<dbReference type="EMBL" id="DS566075">
    <property type="status" value="NOT_ANNOTATED_CDS"/>
    <property type="molecule type" value="Genomic_DNA"/>
</dbReference>
<organism evidence="1 2">
    <name type="scientific">Phytophthora ramorum</name>
    <name type="common">Sudden oak death agent</name>
    <dbReference type="NCBI Taxonomy" id="164328"/>
    <lineage>
        <taxon>Eukaryota</taxon>
        <taxon>Sar</taxon>
        <taxon>Stramenopiles</taxon>
        <taxon>Oomycota</taxon>
        <taxon>Peronosporomycetes</taxon>
        <taxon>Peronosporales</taxon>
        <taxon>Peronosporaceae</taxon>
        <taxon>Phytophthora</taxon>
    </lineage>
</organism>
<dbReference type="InParanoid" id="H3HDT1"/>
<protein>
    <submittedName>
        <fullName evidence="1">Uncharacterized protein</fullName>
    </submittedName>
</protein>
<name>H3HDT1_PHYRM</name>
<dbReference type="EnsemblProtists" id="Phyra96442">
    <property type="protein sequence ID" value="Phyra96442"/>
    <property type="gene ID" value="Phyra96442"/>
</dbReference>
<dbReference type="STRING" id="164328.H3HDT1"/>
<dbReference type="eggNOG" id="KOG0298">
    <property type="taxonomic scope" value="Eukaryota"/>
</dbReference>
<evidence type="ECO:0000313" key="2">
    <source>
        <dbReference type="Proteomes" id="UP000005238"/>
    </source>
</evidence>
<proteinExistence type="predicted"/>
<accession>H3HDT1</accession>
<dbReference type="HOGENOM" id="CLU_1323201_0_0_1"/>
<dbReference type="Proteomes" id="UP000005238">
    <property type="component" value="Unassembled WGS sequence"/>
</dbReference>
<reference evidence="1" key="2">
    <citation type="submission" date="2015-06" db="UniProtKB">
        <authorList>
            <consortium name="EnsemblProtists"/>
        </authorList>
    </citation>
    <scope>IDENTIFICATION</scope>
    <source>
        <strain evidence="1">Pr102</strain>
    </source>
</reference>
<keyword evidence="2" id="KW-1185">Reference proteome</keyword>
<dbReference type="PANTHER" id="PTHR45865:SF1">
    <property type="entry name" value="E3 UBIQUITIN-PROTEIN LIGASE SHPRH"/>
    <property type="match status" value="1"/>
</dbReference>
<dbReference type="AlphaFoldDB" id="H3HDT1"/>